<accession>A0ABT8B404</accession>
<evidence type="ECO:0000313" key="3">
    <source>
        <dbReference type="Proteomes" id="UP001180081"/>
    </source>
</evidence>
<organism evidence="2 3">
    <name type="scientific">Chitinimonas viridis</name>
    <dbReference type="NCBI Taxonomy" id="664880"/>
    <lineage>
        <taxon>Bacteria</taxon>
        <taxon>Pseudomonadati</taxon>
        <taxon>Pseudomonadota</taxon>
        <taxon>Betaproteobacteria</taxon>
        <taxon>Neisseriales</taxon>
        <taxon>Chitinibacteraceae</taxon>
        <taxon>Chitinimonas</taxon>
    </lineage>
</organism>
<feature type="region of interest" description="Disordered" evidence="1">
    <location>
        <begin position="157"/>
        <end position="178"/>
    </location>
</feature>
<protein>
    <recommendedName>
        <fullName evidence="4">DUF2169 domain-containing protein</fullName>
    </recommendedName>
</protein>
<comment type="caution">
    <text evidence="2">The sequence shown here is derived from an EMBL/GenBank/DDBJ whole genome shotgun (WGS) entry which is preliminary data.</text>
</comment>
<evidence type="ECO:0000313" key="2">
    <source>
        <dbReference type="EMBL" id="MDN3576998.1"/>
    </source>
</evidence>
<evidence type="ECO:0008006" key="4">
    <source>
        <dbReference type="Google" id="ProtNLM"/>
    </source>
</evidence>
<dbReference type="Proteomes" id="UP001180081">
    <property type="component" value="Unassembled WGS sequence"/>
</dbReference>
<evidence type="ECO:0000256" key="1">
    <source>
        <dbReference type="SAM" id="MobiDB-lite"/>
    </source>
</evidence>
<reference evidence="2" key="2">
    <citation type="submission" date="2023-06" db="EMBL/GenBank/DDBJ databases">
        <authorList>
            <person name="Lucena T."/>
            <person name="Sun Q."/>
        </authorList>
    </citation>
    <scope>NUCLEOTIDE SEQUENCE</scope>
    <source>
        <strain evidence="2">CECT 7703</strain>
    </source>
</reference>
<dbReference type="EMBL" id="JAUFPU010000008">
    <property type="protein sequence ID" value="MDN3576998.1"/>
    <property type="molecule type" value="Genomic_DNA"/>
</dbReference>
<reference evidence="2" key="1">
    <citation type="journal article" date="2014" name="Int. J. Syst. Evol. Microbiol.">
        <title>Complete genome of a new Firmicutes species belonging to the dominant human colonic microbiota ('Ruminococcus bicirculans') reveals two chromosomes and a selective capacity to utilize plant glucans.</title>
        <authorList>
            <consortium name="NISC Comparative Sequencing Program"/>
            <person name="Wegmann U."/>
            <person name="Louis P."/>
            <person name="Goesmann A."/>
            <person name="Henrissat B."/>
            <person name="Duncan S.H."/>
            <person name="Flint H.J."/>
        </authorList>
    </citation>
    <scope>NUCLEOTIDE SEQUENCE</scope>
    <source>
        <strain evidence="2">CECT 7703</strain>
    </source>
</reference>
<proteinExistence type="predicted"/>
<gene>
    <name evidence="2" type="ORF">QWZ03_09490</name>
</gene>
<dbReference type="RefSeq" id="WP_290332479.1">
    <property type="nucleotide sequence ID" value="NZ_JAUFPU010000008.1"/>
</dbReference>
<keyword evidence="3" id="KW-1185">Reference proteome</keyword>
<sequence length="384" mass="41506">MPAWAASPAPQAQAWMDLATYSGGMPGMPGGGGMLGSLFGGGKGGNVFGNTQTGPAGRWMDVTLYSRSKPDMREATQQVPDGSRLAPVLKLLSPVEGKPVPLDTPDEVTEQPEYHKPKGKILLYWGCGTEVRKGQPRVLDMAKANPAELAKFFQSRRATTRGAHSTPGRPIWPSKPDNRLIPEGASLVGEHGFSGDGVPEGFRFTLGAAHDLMPAIVLKQQDQGNAWDLSWQPMAQAQAWFLASMSMRGEDEMVVWTSSEQADMGFGLLDYQPNAAVQRWLKDKVLLKPATTACSVPKEAMGEAGMLRMIAFGEELNLVHPPRPKDVKAPWQPIWAVKVRLKSVATSMPGMDMGKMMKDAAKQEAEDTKQAPGAIDLLKGIFGK</sequence>
<name>A0ABT8B404_9NEIS</name>